<keyword evidence="7" id="KW-0106">Calcium</keyword>
<comment type="subcellular location">
    <subcellularLocation>
        <location evidence="1">Membrane</location>
        <topology evidence="1">Multi-pass membrane protein</topology>
    </subcellularLocation>
</comment>
<sequence length="266" mass="31141">MAWEHGSSPVDWCEGNYLISSNIAEFVNTTSNFLFLLLPPVLICLFKEYGRFVTPGIHVLWVLLIIVGLSSMYFHATLSLIGQLLDELAILWVFMAAYSLFFPKKYYPKVFRNDRKAFSVFMFLSAIFATGMSIWKPIVNAFVLMAMGVPTMIMMYRELQRVRDQRVYRLGLRCTAVWLMAVFCWINDRMFCDAWSAINFPYLHGFWHIFIFIAAYTVLVLYAYFYVETELPQRQPMLKYWPKNDFEFGIPFICIRNPGMTIKSAI</sequence>
<feature type="transmembrane region" description="Helical" evidence="9">
    <location>
        <begin position="58"/>
        <end position="76"/>
    </location>
</feature>
<evidence type="ECO:0000256" key="8">
    <source>
        <dbReference type="PIRSR" id="PIRSR608901-2"/>
    </source>
</evidence>
<feature type="binding site" evidence="8">
    <location>
        <position position="208"/>
    </location>
    <ligand>
        <name>Zn(2+)</name>
        <dbReference type="ChEBI" id="CHEBI:29105"/>
        <note>catalytic</note>
    </ligand>
</feature>
<reference evidence="10" key="1">
    <citation type="submission" date="2014-11" db="EMBL/GenBank/DDBJ databases">
        <authorList>
            <person name="Geib S."/>
        </authorList>
    </citation>
    <scope>NUCLEOTIDE SEQUENCE</scope>
</reference>
<dbReference type="EC" id="3.5.1.-" evidence="9"/>
<feature type="transmembrane region" description="Helical" evidence="9">
    <location>
        <begin position="141"/>
        <end position="158"/>
    </location>
</feature>
<dbReference type="CTD" id="250736"/>
<feature type="binding site" evidence="7">
    <location>
        <position position="11"/>
    </location>
    <ligand>
        <name>Ca(2+)</name>
        <dbReference type="ChEBI" id="CHEBI:29108"/>
    </ligand>
</feature>
<dbReference type="AlphaFoldDB" id="A0A0A1X4X2"/>
<comment type="function">
    <text evidence="9">Hydrolyzes the sphingolipid ceramide into sphingosine and free fatty acid.</text>
</comment>
<evidence type="ECO:0000256" key="5">
    <source>
        <dbReference type="ARBA" id="ARBA00022989"/>
    </source>
</evidence>
<dbReference type="GeneID" id="105216845"/>
<feature type="transmembrane region" description="Helical" evidence="9">
    <location>
        <begin position="206"/>
        <end position="227"/>
    </location>
</feature>
<feature type="binding site" evidence="8">
    <location>
        <position position="204"/>
    </location>
    <ligand>
        <name>Zn(2+)</name>
        <dbReference type="ChEBI" id="CHEBI:29105"/>
        <note>catalytic</note>
    </ligand>
</feature>
<evidence type="ECO:0000256" key="7">
    <source>
        <dbReference type="PIRSR" id="PIRSR608901-1"/>
    </source>
</evidence>
<feature type="binding site" evidence="7">
    <location>
        <position position="12"/>
    </location>
    <ligand>
        <name>Ca(2+)</name>
        <dbReference type="ChEBI" id="CHEBI:29108"/>
    </ligand>
</feature>
<protein>
    <recommendedName>
        <fullName evidence="9">Alkaline ceramidase</fullName>
        <ecNumber evidence="9">3.5.1.-</ecNumber>
    </recommendedName>
</protein>
<keyword evidence="7" id="KW-0479">Metal-binding</keyword>
<feature type="transmembrane region" description="Helical" evidence="9">
    <location>
        <begin position="170"/>
        <end position="186"/>
    </location>
</feature>
<keyword evidence="4 9" id="KW-0378">Hydrolase</keyword>
<dbReference type="GO" id="GO:0016811">
    <property type="term" value="F:hydrolase activity, acting on carbon-nitrogen (but not peptide) bonds, in linear amides"/>
    <property type="evidence" value="ECO:0007669"/>
    <property type="project" value="InterPro"/>
</dbReference>
<dbReference type="GO" id="GO:0016020">
    <property type="term" value="C:membrane"/>
    <property type="evidence" value="ECO:0007669"/>
    <property type="project" value="UniProtKB-SubCell"/>
</dbReference>
<name>A0A0A1X4X2_ZEUCU</name>
<evidence type="ECO:0000256" key="4">
    <source>
        <dbReference type="ARBA" id="ARBA00022801"/>
    </source>
</evidence>
<feature type="binding site" evidence="7">
    <location>
        <position position="25"/>
    </location>
    <ligand>
        <name>Ca(2+)</name>
        <dbReference type="ChEBI" id="CHEBI:29108"/>
    </ligand>
</feature>
<keyword evidence="8" id="KW-0862">Zinc</keyword>
<comment type="similarity">
    <text evidence="2 9">Belongs to the alkaline ceramidase family.</text>
</comment>
<evidence type="ECO:0000256" key="3">
    <source>
        <dbReference type="ARBA" id="ARBA00022692"/>
    </source>
</evidence>
<feature type="transmembrane region" description="Helical" evidence="9">
    <location>
        <begin position="118"/>
        <end position="135"/>
    </location>
</feature>
<dbReference type="OrthoDB" id="187171at2759"/>
<dbReference type="GO" id="GO:0046872">
    <property type="term" value="F:metal ion binding"/>
    <property type="evidence" value="ECO:0007669"/>
    <property type="project" value="UniProtKB-KW"/>
</dbReference>
<keyword evidence="9" id="KW-0443">Lipid metabolism</keyword>
<dbReference type="PANTHER" id="PTHR46139:SF3">
    <property type="entry name" value="ALKALINE CERAMIDASE"/>
    <property type="match status" value="1"/>
</dbReference>
<gene>
    <name evidence="10" type="primary">bwa</name>
    <name evidence="10" type="ORF">g.26548</name>
</gene>
<evidence type="ECO:0000256" key="6">
    <source>
        <dbReference type="ARBA" id="ARBA00023136"/>
    </source>
</evidence>
<feature type="binding site" evidence="7">
    <location>
        <position position="16"/>
    </location>
    <ligand>
        <name>Ca(2+)</name>
        <dbReference type="ChEBI" id="CHEBI:29108"/>
    </ligand>
</feature>
<organism evidence="10">
    <name type="scientific">Zeugodacus cucurbitae</name>
    <name type="common">Melon fruit fly</name>
    <name type="synonym">Bactrocera cucurbitae</name>
    <dbReference type="NCBI Taxonomy" id="28588"/>
    <lineage>
        <taxon>Eukaryota</taxon>
        <taxon>Metazoa</taxon>
        <taxon>Ecdysozoa</taxon>
        <taxon>Arthropoda</taxon>
        <taxon>Hexapoda</taxon>
        <taxon>Insecta</taxon>
        <taxon>Pterygota</taxon>
        <taxon>Neoptera</taxon>
        <taxon>Endopterygota</taxon>
        <taxon>Diptera</taxon>
        <taxon>Brachycera</taxon>
        <taxon>Muscomorpha</taxon>
        <taxon>Tephritoidea</taxon>
        <taxon>Tephritidae</taxon>
        <taxon>Zeugodacus</taxon>
        <taxon>Zeugodacus</taxon>
    </lineage>
</organism>
<feature type="transmembrane region" description="Helical" evidence="9">
    <location>
        <begin position="26"/>
        <end position="46"/>
    </location>
</feature>
<evidence type="ECO:0000256" key="9">
    <source>
        <dbReference type="RuleBase" id="RU364079"/>
    </source>
</evidence>
<evidence type="ECO:0000313" key="10">
    <source>
        <dbReference type="EMBL" id="JAD05916.1"/>
    </source>
</evidence>
<reference evidence="10" key="2">
    <citation type="journal article" date="2015" name="Gigascience">
        <title>Reconstructing a comprehensive transcriptome assembly of a white-pupal translocated strain of the pest fruit fly Bactrocera cucurbitae.</title>
        <authorList>
            <person name="Sim S.B."/>
            <person name="Calla B."/>
            <person name="Hall B."/>
            <person name="DeRego T."/>
            <person name="Geib S.M."/>
        </authorList>
    </citation>
    <scope>NUCLEOTIDE SEQUENCE</scope>
</reference>
<feature type="binding site" evidence="7">
    <location>
        <position position="14"/>
    </location>
    <ligand>
        <name>Ca(2+)</name>
        <dbReference type="ChEBI" id="CHEBI:29108"/>
    </ligand>
</feature>
<feature type="binding site" evidence="8">
    <location>
        <position position="75"/>
    </location>
    <ligand>
        <name>Zn(2+)</name>
        <dbReference type="ChEBI" id="CHEBI:29105"/>
        <note>catalytic</note>
    </ligand>
</feature>
<proteinExistence type="inferred from homology"/>
<evidence type="ECO:0000256" key="1">
    <source>
        <dbReference type="ARBA" id="ARBA00004141"/>
    </source>
</evidence>
<keyword evidence="6 9" id="KW-0472">Membrane</keyword>
<keyword evidence="5 9" id="KW-1133">Transmembrane helix</keyword>
<dbReference type="InterPro" id="IPR008901">
    <property type="entry name" value="ACER"/>
</dbReference>
<dbReference type="GO" id="GO:0046514">
    <property type="term" value="P:ceramide catabolic process"/>
    <property type="evidence" value="ECO:0007669"/>
    <property type="project" value="TreeGrafter"/>
</dbReference>
<dbReference type="Pfam" id="PF05875">
    <property type="entry name" value="Ceramidase"/>
    <property type="match status" value="1"/>
</dbReference>
<dbReference type="PANTHER" id="PTHR46139">
    <property type="entry name" value="ALKALINE CERAMIDASE"/>
    <property type="match status" value="1"/>
</dbReference>
<evidence type="ECO:0000256" key="2">
    <source>
        <dbReference type="ARBA" id="ARBA00009780"/>
    </source>
</evidence>
<dbReference type="EMBL" id="GBXI01008376">
    <property type="protein sequence ID" value="JAD05916.1"/>
    <property type="molecule type" value="Transcribed_RNA"/>
</dbReference>
<feature type="transmembrane region" description="Helical" evidence="9">
    <location>
        <begin position="88"/>
        <end position="106"/>
    </location>
</feature>
<keyword evidence="3 9" id="KW-0812">Transmembrane</keyword>
<comment type="cofactor">
    <cofactor evidence="8">
        <name>Zn(2+)</name>
        <dbReference type="ChEBI" id="CHEBI:29105"/>
    </cofactor>
</comment>
<accession>A0A0A1X4X2</accession>